<name>A0A8E0VMJ7_9TREM</name>
<keyword evidence="1" id="KW-0472">Membrane</keyword>
<feature type="transmembrane region" description="Helical" evidence="1">
    <location>
        <begin position="70"/>
        <end position="88"/>
    </location>
</feature>
<protein>
    <submittedName>
        <fullName evidence="2">Uncharacterized protein</fullName>
    </submittedName>
</protein>
<accession>A0A8E0VMJ7</accession>
<dbReference type="Proteomes" id="UP000728185">
    <property type="component" value="Unassembled WGS sequence"/>
</dbReference>
<keyword evidence="1" id="KW-0812">Transmembrane</keyword>
<proteinExistence type="predicted"/>
<dbReference type="EMBL" id="LUCM01002994">
    <property type="protein sequence ID" value="KAA0196478.1"/>
    <property type="molecule type" value="Genomic_DNA"/>
</dbReference>
<evidence type="ECO:0000313" key="3">
    <source>
        <dbReference type="Proteomes" id="UP000728185"/>
    </source>
</evidence>
<gene>
    <name evidence="2" type="ORF">FBUS_08750</name>
</gene>
<sequence length="108" mass="12017">MMFTYFKSNSGLTGEERLTKYMKVYAVIICLPGDSHHILQKLKEGPGSRSSTAGTITESNKGTVEQNVRAISWGIIIMLITYFVSRLHPYTDYVLSNFGLSKSSTMNG</sequence>
<comment type="caution">
    <text evidence="2">The sequence shown here is derived from an EMBL/GenBank/DDBJ whole genome shotgun (WGS) entry which is preliminary data.</text>
</comment>
<keyword evidence="3" id="KW-1185">Reference proteome</keyword>
<keyword evidence="1" id="KW-1133">Transmembrane helix</keyword>
<evidence type="ECO:0000256" key="1">
    <source>
        <dbReference type="SAM" id="Phobius"/>
    </source>
</evidence>
<evidence type="ECO:0000313" key="2">
    <source>
        <dbReference type="EMBL" id="KAA0196478.1"/>
    </source>
</evidence>
<reference evidence="2" key="1">
    <citation type="submission" date="2019-05" db="EMBL/GenBank/DDBJ databases">
        <title>Annotation for the trematode Fasciolopsis buski.</title>
        <authorList>
            <person name="Choi Y.-J."/>
        </authorList>
    </citation>
    <scope>NUCLEOTIDE SEQUENCE</scope>
    <source>
        <strain evidence="2">HT</strain>
        <tissue evidence="2">Whole worm</tissue>
    </source>
</reference>
<dbReference type="AlphaFoldDB" id="A0A8E0VMJ7"/>
<organism evidence="2 3">
    <name type="scientific">Fasciolopsis buskii</name>
    <dbReference type="NCBI Taxonomy" id="27845"/>
    <lineage>
        <taxon>Eukaryota</taxon>
        <taxon>Metazoa</taxon>
        <taxon>Spiralia</taxon>
        <taxon>Lophotrochozoa</taxon>
        <taxon>Platyhelminthes</taxon>
        <taxon>Trematoda</taxon>
        <taxon>Digenea</taxon>
        <taxon>Plagiorchiida</taxon>
        <taxon>Echinostomata</taxon>
        <taxon>Echinostomatoidea</taxon>
        <taxon>Fasciolidae</taxon>
        <taxon>Fasciolopsis</taxon>
    </lineage>
</organism>